<dbReference type="PANTHER" id="PTHR11680">
    <property type="entry name" value="SERINE HYDROXYMETHYLTRANSFERASE"/>
    <property type="match status" value="1"/>
</dbReference>
<feature type="domain" description="Serine hydroxymethyltransferase-like" evidence="13">
    <location>
        <begin position="12"/>
        <end position="385"/>
    </location>
</feature>
<keyword evidence="11" id="KW-0028">Amino-acid biosynthesis</keyword>
<keyword evidence="8 11" id="KW-0663">Pyridoxal phosphate</keyword>
<dbReference type="GO" id="GO:0004372">
    <property type="term" value="F:glycine hydroxymethyltransferase activity"/>
    <property type="evidence" value="ECO:0007669"/>
    <property type="project" value="UniProtKB-UniRule"/>
</dbReference>
<dbReference type="Gene3D" id="3.90.1150.10">
    <property type="entry name" value="Aspartate Aminotransferase, domain 1"/>
    <property type="match status" value="1"/>
</dbReference>
<dbReference type="GO" id="GO:0008168">
    <property type="term" value="F:methyltransferase activity"/>
    <property type="evidence" value="ECO:0007669"/>
    <property type="project" value="UniProtKB-KW"/>
</dbReference>
<dbReference type="AlphaFoldDB" id="A0A1P8UMW2"/>
<proteinExistence type="inferred from homology"/>
<comment type="cofactor">
    <cofactor evidence="1 11 12">
        <name>pyridoxal 5'-phosphate</name>
        <dbReference type="ChEBI" id="CHEBI:597326"/>
    </cofactor>
</comment>
<dbReference type="InterPro" id="IPR015422">
    <property type="entry name" value="PyrdxlP-dep_Trfase_small"/>
</dbReference>
<geneLocation type="plasmid" evidence="15">
    <name>ppaby1</name>
</geneLocation>
<dbReference type="RefSeq" id="WP_076694781.1">
    <property type="nucleotide sequence ID" value="NZ_CP015091.1"/>
</dbReference>
<comment type="function">
    <text evidence="10">Catalyzes the reversible interconversion of alpha-methyl-L-serine to D-alanine with tetrahydrofolate (THF) serving as the one-carbon carrier. Cannot use alpha-methyl-D-serine, L-serine, D-serine or L-alanine.</text>
</comment>
<dbReference type="GO" id="GO:0019264">
    <property type="term" value="P:glycine biosynthetic process from serine"/>
    <property type="evidence" value="ECO:0007669"/>
    <property type="project" value="UniProtKB-UniRule"/>
</dbReference>
<dbReference type="OrthoDB" id="9803846at2"/>
<dbReference type="PROSITE" id="PS00096">
    <property type="entry name" value="SHMT"/>
    <property type="match status" value="1"/>
</dbReference>
<dbReference type="InterPro" id="IPR049943">
    <property type="entry name" value="Ser_HO-MeTrfase-like"/>
</dbReference>
<keyword evidence="14" id="KW-0489">Methyltransferase</keyword>
<comment type="subunit">
    <text evidence="4 11">Homodimer.</text>
</comment>
<dbReference type="UniPathway" id="UPA00193"/>
<dbReference type="NCBIfam" id="NF000586">
    <property type="entry name" value="PRK00011.1"/>
    <property type="match status" value="1"/>
</dbReference>
<evidence type="ECO:0000256" key="7">
    <source>
        <dbReference type="ARBA" id="ARBA00022679"/>
    </source>
</evidence>
<name>A0A1P8UMW2_9RHOB</name>
<evidence type="ECO:0000256" key="6">
    <source>
        <dbReference type="ARBA" id="ARBA00022563"/>
    </source>
</evidence>
<protein>
    <recommendedName>
        <fullName evidence="11">Serine hydroxymethyltransferase</fullName>
        <shortName evidence="11">SHMT</shortName>
        <shortName evidence="11">Serine methylase</shortName>
        <ecNumber evidence="11">2.1.2.1</ecNumber>
    </recommendedName>
</protein>
<comment type="pathway">
    <text evidence="11">One-carbon metabolism; tetrahydrofolate interconversion.</text>
</comment>
<dbReference type="PANTHER" id="PTHR11680:SF35">
    <property type="entry name" value="SERINE HYDROXYMETHYLTRANSFERASE 1"/>
    <property type="match status" value="1"/>
</dbReference>
<dbReference type="EMBL" id="CP015091">
    <property type="protein sequence ID" value="APZ50734.1"/>
    <property type="molecule type" value="Genomic_DNA"/>
</dbReference>
<dbReference type="UniPathway" id="UPA00288">
    <property type="reaction ID" value="UER01023"/>
</dbReference>
<organism evidence="14 15">
    <name type="scientific">Salipiger abyssi</name>
    <dbReference type="NCBI Taxonomy" id="1250539"/>
    <lineage>
        <taxon>Bacteria</taxon>
        <taxon>Pseudomonadati</taxon>
        <taxon>Pseudomonadota</taxon>
        <taxon>Alphaproteobacteria</taxon>
        <taxon>Rhodobacterales</taxon>
        <taxon>Roseobacteraceae</taxon>
        <taxon>Salipiger</taxon>
    </lineage>
</organism>
<evidence type="ECO:0000256" key="3">
    <source>
        <dbReference type="ARBA" id="ARBA00006376"/>
    </source>
</evidence>
<keyword evidence="15" id="KW-1185">Reference proteome</keyword>
<dbReference type="Proteomes" id="UP000187059">
    <property type="component" value="Plasmid pPABY1"/>
</dbReference>
<evidence type="ECO:0000256" key="5">
    <source>
        <dbReference type="ARBA" id="ARBA00022490"/>
    </source>
</evidence>
<evidence type="ECO:0000256" key="9">
    <source>
        <dbReference type="ARBA" id="ARBA00051216"/>
    </source>
</evidence>
<dbReference type="FunFam" id="3.40.640.10:FF:000001">
    <property type="entry name" value="Serine hydroxymethyltransferase"/>
    <property type="match status" value="1"/>
</dbReference>
<dbReference type="InterPro" id="IPR001085">
    <property type="entry name" value="Ser_HO-MeTrfase"/>
</dbReference>
<evidence type="ECO:0000256" key="12">
    <source>
        <dbReference type="PIRSR" id="PIRSR000412-50"/>
    </source>
</evidence>
<keyword evidence="7 11" id="KW-0808">Transferase</keyword>
<comment type="caution">
    <text evidence="11">Lacks conserved residue(s) required for the propagation of feature annotation.</text>
</comment>
<feature type="modified residue" description="N6-(pyridoxal phosphate)lysine" evidence="11 12">
    <location>
        <position position="230"/>
    </location>
</feature>
<accession>A0A1P8UMW2</accession>
<keyword evidence="6 11" id="KW-0554">One-carbon metabolism</keyword>
<comment type="similarity">
    <text evidence="3 11">Belongs to the SHMT family.</text>
</comment>
<comment type="catalytic activity">
    <reaction evidence="9">
        <text>(6R)-5,10-methylene-5,6,7,8-tetrahydrofolate + D-alanine + H2O = 2-methylserine + (6S)-5,6,7,8-tetrahydrofolate</text>
        <dbReference type="Rhea" id="RHEA:10064"/>
        <dbReference type="ChEBI" id="CHEBI:15377"/>
        <dbReference type="ChEBI" id="CHEBI:15636"/>
        <dbReference type="ChEBI" id="CHEBI:57416"/>
        <dbReference type="ChEBI" id="CHEBI:57453"/>
        <dbReference type="ChEBI" id="CHEBI:58275"/>
        <dbReference type="EC" id="2.1.2.7"/>
    </reaction>
</comment>
<dbReference type="PIRSF" id="PIRSF000412">
    <property type="entry name" value="SHMT"/>
    <property type="match status" value="1"/>
</dbReference>
<dbReference type="GO" id="GO:0035999">
    <property type="term" value="P:tetrahydrofolate interconversion"/>
    <property type="evidence" value="ECO:0007669"/>
    <property type="project" value="UniProtKB-UniRule"/>
</dbReference>
<dbReference type="GO" id="GO:0005829">
    <property type="term" value="C:cytosol"/>
    <property type="evidence" value="ECO:0007669"/>
    <property type="project" value="TreeGrafter"/>
</dbReference>
<comment type="pathway">
    <text evidence="11">Amino-acid biosynthesis; glycine biosynthesis; glycine from L-serine: step 1/1.</text>
</comment>
<feature type="binding site" evidence="11">
    <location>
        <begin position="125"/>
        <end position="127"/>
    </location>
    <ligand>
        <name>(6S)-5,6,7,8-tetrahydrofolate</name>
        <dbReference type="ChEBI" id="CHEBI:57453"/>
    </ligand>
</feature>
<dbReference type="InterPro" id="IPR019798">
    <property type="entry name" value="Ser_HO-MeTrfase_PLP_BS"/>
</dbReference>
<evidence type="ECO:0000256" key="4">
    <source>
        <dbReference type="ARBA" id="ARBA00011738"/>
    </source>
</evidence>
<dbReference type="GO" id="GO:0050413">
    <property type="term" value="F:D-alanine 2-hydroxymethyltransferase activity"/>
    <property type="evidence" value="ECO:0007669"/>
    <property type="project" value="UniProtKB-EC"/>
</dbReference>
<dbReference type="InterPro" id="IPR015421">
    <property type="entry name" value="PyrdxlP-dep_Trfase_major"/>
</dbReference>
<comment type="function">
    <text evidence="11">Catalyzes the reversible interconversion of serine and glycine with tetrahydrofolate (THF) serving as the one-carbon carrier. This reaction serves as the major source of one-carbon groups required for the biosynthesis of purines, thymidylate, methionine, and other important biomolecules. Also exhibits THF-independent aldolase activity toward beta-hydroxyamino acids, producing glycine and aldehydes, via a retro-aldol mechanism.</text>
</comment>
<dbReference type="Gene3D" id="3.40.640.10">
    <property type="entry name" value="Type I PLP-dependent aspartate aminotransferase-like (Major domain)"/>
    <property type="match status" value="1"/>
</dbReference>
<gene>
    <name evidence="11" type="primary">glyA</name>
    <name evidence="14" type="ORF">Ga0080574_TMP400</name>
</gene>
<dbReference type="InterPro" id="IPR015424">
    <property type="entry name" value="PyrdxlP-dep_Trfase"/>
</dbReference>
<reference evidence="14 15" key="1">
    <citation type="submission" date="2016-04" db="EMBL/GenBank/DDBJ databases">
        <title>Deep-sea bacteria in the southern Pacific.</title>
        <authorList>
            <person name="Tang K."/>
        </authorList>
    </citation>
    <scope>NUCLEOTIDE SEQUENCE [LARGE SCALE GENOMIC DNA]</scope>
    <source>
        <strain evidence="14 15">JLT2014</strain>
        <plasmid evidence="15">ppaby1</plasmid>
    </source>
</reference>
<feature type="binding site" evidence="11">
    <location>
        <position position="245"/>
    </location>
    <ligand>
        <name>(6S)-5,6,7,8-tetrahydrofolate</name>
        <dbReference type="ChEBI" id="CHEBI:57453"/>
    </ligand>
</feature>
<evidence type="ECO:0000256" key="11">
    <source>
        <dbReference type="HAMAP-Rule" id="MF_00051"/>
    </source>
</evidence>
<evidence type="ECO:0000313" key="15">
    <source>
        <dbReference type="Proteomes" id="UP000187059"/>
    </source>
</evidence>
<comment type="subcellular location">
    <subcellularLocation>
        <location evidence="2 11">Cytoplasm</location>
    </subcellularLocation>
</comment>
<evidence type="ECO:0000256" key="8">
    <source>
        <dbReference type="ARBA" id="ARBA00022898"/>
    </source>
</evidence>
<evidence type="ECO:0000256" key="1">
    <source>
        <dbReference type="ARBA" id="ARBA00001933"/>
    </source>
</evidence>
<dbReference type="EC" id="2.1.2.1" evidence="11"/>
<feature type="binding site" evidence="11">
    <location>
        <position position="121"/>
    </location>
    <ligand>
        <name>(6S)-5,6,7,8-tetrahydrofolate</name>
        <dbReference type="ChEBI" id="CHEBI:57453"/>
    </ligand>
</feature>
<dbReference type="InterPro" id="IPR039429">
    <property type="entry name" value="SHMT-like_dom"/>
</dbReference>
<evidence type="ECO:0000259" key="13">
    <source>
        <dbReference type="Pfam" id="PF00464"/>
    </source>
</evidence>
<keyword evidence="14" id="KW-0614">Plasmid</keyword>
<feature type="site" description="Plays an important role in substrate specificity" evidence="11">
    <location>
        <position position="229"/>
    </location>
</feature>
<evidence type="ECO:0000256" key="2">
    <source>
        <dbReference type="ARBA" id="ARBA00004496"/>
    </source>
</evidence>
<dbReference type="KEGG" id="paby:Ga0080574_TMP400"/>
<comment type="catalytic activity">
    <reaction evidence="11">
        <text>(6R)-5,10-methylene-5,6,7,8-tetrahydrofolate + glycine + H2O = (6S)-5,6,7,8-tetrahydrofolate + L-serine</text>
        <dbReference type="Rhea" id="RHEA:15481"/>
        <dbReference type="ChEBI" id="CHEBI:15377"/>
        <dbReference type="ChEBI" id="CHEBI:15636"/>
        <dbReference type="ChEBI" id="CHEBI:33384"/>
        <dbReference type="ChEBI" id="CHEBI:57305"/>
        <dbReference type="ChEBI" id="CHEBI:57453"/>
        <dbReference type="EC" id="2.1.2.1"/>
    </reaction>
</comment>
<dbReference type="SUPFAM" id="SSF53383">
    <property type="entry name" value="PLP-dependent transferases"/>
    <property type="match status" value="1"/>
</dbReference>
<dbReference type="Pfam" id="PF00464">
    <property type="entry name" value="SHMT"/>
    <property type="match status" value="1"/>
</dbReference>
<evidence type="ECO:0000256" key="10">
    <source>
        <dbReference type="ARBA" id="ARBA00057572"/>
    </source>
</evidence>
<dbReference type="HAMAP" id="MF_00051">
    <property type="entry name" value="SHMT"/>
    <property type="match status" value="1"/>
</dbReference>
<dbReference type="GO" id="GO:0030170">
    <property type="term" value="F:pyridoxal phosphate binding"/>
    <property type="evidence" value="ECO:0007669"/>
    <property type="project" value="UniProtKB-UniRule"/>
</dbReference>
<sequence>MFDHLPKTRIGDAEIASAVAEELDRQQSQIELIASENIVSADVMAAQGSVLTNKYAEGYPGKRYYGGCEFVDKVETVAIERLKQLFGAGFANVQPHSGAQANQAVFLALLQPGDRIMGLNLAHGGHLTHGSPVTMSGKWFDVVSYEVDADSHLIDMEKVREKALETKPKLIVAGASAYPRKIDFEGFRKIADEVGAYLMVDMAHYAGLIAGGHYPNPVPHAHVVTSTTHKTLRGPRGGVILTNDEALAKKLNSAVFPGNQGGPLMHVIAAKAVAFGEALQPSFTEYGAQVIENARALADVLQVGGLGIVSGGTDCHMVLVDLQPKGVTGKVAEIALERAGLTCNKNSIPNDPQKPFVTSGIRLGTSAGTTRGFKEAEFELIGSLILKVIDALSLNPEGDAEVEAAVREEVRALCDSFPIYSVEG</sequence>
<keyword evidence="5 11" id="KW-0963">Cytoplasm</keyword>
<dbReference type="CDD" id="cd00378">
    <property type="entry name" value="SHMT"/>
    <property type="match status" value="1"/>
</dbReference>
<dbReference type="GO" id="GO:0032259">
    <property type="term" value="P:methylation"/>
    <property type="evidence" value="ECO:0007669"/>
    <property type="project" value="UniProtKB-KW"/>
</dbReference>
<evidence type="ECO:0000313" key="14">
    <source>
        <dbReference type="EMBL" id="APZ50734.1"/>
    </source>
</evidence>